<reference evidence="3" key="1">
    <citation type="submission" date="2015-01" db="EMBL/GenBank/DDBJ databases">
        <title>Flavisolibacter sp./LCS9/ whole genome sequencing.</title>
        <authorList>
            <person name="Kim M.K."/>
            <person name="Srinivasan S."/>
            <person name="Lee J.-J."/>
        </authorList>
    </citation>
    <scope>NUCLEOTIDE SEQUENCE [LARGE SCALE GENOMIC DNA]</scope>
    <source>
        <strain evidence="3">LCS9</strain>
    </source>
</reference>
<evidence type="ECO:0000313" key="3">
    <source>
        <dbReference type="Proteomes" id="UP000077177"/>
    </source>
</evidence>
<organism evidence="2 3">
    <name type="scientific">Flavisolibacter tropicus</name>
    <dbReference type="NCBI Taxonomy" id="1492898"/>
    <lineage>
        <taxon>Bacteria</taxon>
        <taxon>Pseudomonadati</taxon>
        <taxon>Bacteroidota</taxon>
        <taxon>Chitinophagia</taxon>
        <taxon>Chitinophagales</taxon>
        <taxon>Chitinophagaceae</taxon>
        <taxon>Flavisolibacter</taxon>
    </lineage>
</organism>
<dbReference type="KEGG" id="fla:SY85_15865"/>
<dbReference type="EMBL" id="CP011390">
    <property type="protein sequence ID" value="ANE51752.1"/>
    <property type="molecule type" value="Genomic_DNA"/>
</dbReference>
<sequence length="252" mass="28592">MMKRFTILACSTLFFTTAIYAQKTPWAGLPASKKVQTIMGEEKKVYLTFDTLVQEKKPIERNETFYYEKKTWYSAPADKIGYGYATADGKPFGIWRYFTITGGKYELFCEGSFQNLEANNLVVDEELTRKYTSMDKEATKASFMNGLEQKAFFTGEWRFYKNGKLDYISVFDKKVKLPLDEASIMNDPSGTVSTQLFIAVPEKIHLAGQLIYVIHFSTEGLVTNVYANGVNLAFSKDGKPVIDPLVELPLID</sequence>
<evidence type="ECO:0000256" key="1">
    <source>
        <dbReference type="SAM" id="SignalP"/>
    </source>
</evidence>
<dbReference type="RefSeq" id="WP_066405876.1">
    <property type="nucleotide sequence ID" value="NZ_CP011390.1"/>
</dbReference>
<dbReference type="AlphaFoldDB" id="A0A172TXP1"/>
<gene>
    <name evidence="2" type="ORF">SY85_15865</name>
</gene>
<keyword evidence="3" id="KW-1185">Reference proteome</keyword>
<feature type="signal peptide" evidence="1">
    <location>
        <begin position="1"/>
        <end position="21"/>
    </location>
</feature>
<proteinExistence type="predicted"/>
<evidence type="ECO:0000313" key="2">
    <source>
        <dbReference type="EMBL" id="ANE51752.1"/>
    </source>
</evidence>
<dbReference type="Proteomes" id="UP000077177">
    <property type="component" value="Chromosome"/>
</dbReference>
<feature type="chain" id="PRO_5008001337" evidence="1">
    <location>
        <begin position="22"/>
        <end position="252"/>
    </location>
</feature>
<name>A0A172TXP1_9BACT</name>
<reference evidence="2 3" key="2">
    <citation type="journal article" date="2016" name="Int. J. Syst. Evol. Microbiol.">
        <title>Flavisolibacter tropicus sp. nov., isolated from tropical soil.</title>
        <authorList>
            <person name="Lee J.J."/>
            <person name="Kang M.S."/>
            <person name="Kim G.S."/>
            <person name="Lee C.S."/>
            <person name="Lim S."/>
            <person name="Lee J."/>
            <person name="Roh S.H."/>
            <person name="Kang H."/>
            <person name="Ha J.M."/>
            <person name="Bae S."/>
            <person name="Jung H.Y."/>
            <person name="Kim M.K."/>
        </authorList>
    </citation>
    <scope>NUCLEOTIDE SEQUENCE [LARGE SCALE GENOMIC DNA]</scope>
    <source>
        <strain evidence="2 3">LCS9</strain>
    </source>
</reference>
<protein>
    <submittedName>
        <fullName evidence="2">Uncharacterized protein</fullName>
    </submittedName>
</protein>
<dbReference type="OrthoDB" id="9785122at2"/>
<keyword evidence="1" id="KW-0732">Signal</keyword>
<dbReference type="STRING" id="1492898.SY85_15865"/>
<accession>A0A172TXP1</accession>